<comment type="caution">
    <text evidence="2">The sequence shown here is derived from an EMBL/GenBank/DDBJ whole genome shotgun (WGS) entry which is preliminary data.</text>
</comment>
<keyword evidence="3" id="KW-1185">Reference proteome</keyword>
<dbReference type="RefSeq" id="WP_305169462.1">
    <property type="nucleotide sequence ID" value="NZ_JAUUUU010000001.1"/>
</dbReference>
<dbReference type="EMBL" id="JAUUUU010000001">
    <property type="protein sequence ID" value="MDP1519950.1"/>
    <property type="molecule type" value="Genomic_DNA"/>
</dbReference>
<proteinExistence type="predicted"/>
<evidence type="ECO:0000313" key="2">
    <source>
        <dbReference type="EMBL" id="MDP1519950.1"/>
    </source>
</evidence>
<organism evidence="2 3">
    <name type="scientific">Porticoccus litoralis</name>
    <dbReference type="NCBI Taxonomy" id="434086"/>
    <lineage>
        <taxon>Bacteria</taxon>
        <taxon>Pseudomonadati</taxon>
        <taxon>Pseudomonadota</taxon>
        <taxon>Gammaproteobacteria</taxon>
        <taxon>Cellvibrionales</taxon>
        <taxon>Porticoccaceae</taxon>
        <taxon>Porticoccus</taxon>
    </lineage>
</organism>
<protein>
    <submittedName>
        <fullName evidence="2">DUF3108 domain-containing protein</fullName>
    </submittedName>
</protein>
<feature type="chain" id="PRO_5043812814" evidence="1">
    <location>
        <begin position="30"/>
        <end position="250"/>
    </location>
</feature>
<dbReference type="Pfam" id="PF11306">
    <property type="entry name" value="DUF3108"/>
    <property type="match status" value="1"/>
</dbReference>
<dbReference type="InterPro" id="IPR021457">
    <property type="entry name" value="DUF3108"/>
</dbReference>
<keyword evidence="1" id="KW-0732">Signal</keyword>
<feature type="signal peptide" evidence="1">
    <location>
        <begin position="1"/>
        <end position="29"/>
    </location>
</feature>
<reference evidence="2" key="1">
    <citation type="journal article" date="2010" name="Int. J. Syst. Evol. Microbiol.">
        <title>Porticoccus litoralis gen. nov., sp. nov., a gammaproteobacterium isolated from the Yellow Sea.</title>
        <authorList>
            <person name="Oh H.M."/>
            <person name="Kim H."/>
            <person name="Kim K.M."/>
            <person name="Min G.S."/>
            <person name="Cho J.C."/>
        </authorList>
    </citation>
    <scope>NUCLEOTIDE SEQUENCE</scope>
    <source>
        <strain evidence="2">DSM 25064</strain>
    </source>
</reference>
<dbReference type="AlphaFoldDB" id="A0AAW8B356"/>
<reference evidence="2" key="2">
    <citation type="submission" date="2023-08" db="EMBL/GenBank/DDBJ databases">
        <authorList>
            <person name="Luo J."/>
        </authorList>
    </citation>
    <scope>NUCLEOTIDE SEQUENCE</scope>
    <source>
        <strain evidence="2">DSM 25064</strain>
    </source>
</reference>
<gene>
    <name evidence="2" type="ORF">Q8A57_03120</name>
</gene>
<name>A0AAW8B356_9GAMM</name>
<sequence>MRQVLRQTLPAALMGVLALLFAQSPTALAESEAALVPYQLAYAATLNGMDIDAKRELRVNGNRYEIITSAKNLLGSITEEGTFSLDEQGVIVDHGYEYERNIIGMKKTEELSYDRTTGVANYEAKKKKRQVKLDGNYLNRLSYQVQLQRDLSNGQTTLQYQVIARGRLKDYNFEILGEETLDTPLGPFKTIKVKRVREDDDRQTIMWFAPELNYLLVQLWQKEEDGDDHKLVIKSGTINRQPIINGDNHS</sequence>
<evidence type="ECO:0000256" key="1">
    <source>
        <dbReference type="SAM" id="SignalP"/>
    </source>
</evidence>
<dbReference type="Proteomes" id="UP001178354">
    <property type="component" value="Unassembled WGS sequence"/>
</dbReference>
<accession>A0AAW8B356</accession>
<evidence type="ECO:0000313" key="3">
    <source>
        <dbReference type="Proteomes" id="UP001178354"/>
    </source>
</evidence>